<gene>
    <name evidence="3" type="ORF">SSPSH_001789</name>
</gene>
<dbReference type="PROSITE" id="PS51257">
    <property type="entry name" value="PROKAR_LIPOPROTEIN"/>
    <property type="match status" value="1"/>
</dbReference>
<dbReference type="STRING" id="1033802.SSPSH_001789"/>
<dbReference type="InterPro" id="IPR000639">
    <property type="entry name" value="Epox_hydrolase-like"/>
</dbReference>
<dbReference type="Pfam" id="PF00561">
    <property type="entry name" value="Abhydrolase_1"/>
    <property type="match status" value="1"/>
</dbReference>
<dbReference type="PANTHER" id="PTHR43798">
    <property type="entry name" value="MONOACYLGLYCEROL LIPASE"/>
    <property type="match status" value="1"/>
</dbReference>
<evidence type="ECO:0000313" key="4">
    <source>
        <dbReference type="Proteomes" id="UP000006242"/>
    </source>
</evidence>
<dbReference type="InterPro" id="IPR000073">
    <property type="entry name" value="AB_hydrolase_1"/>
</dbReference>
<feature type="chain" id="PRO_5004625067" evidence="1">
    <location>
        <begin position="26"/>
        <end position="353"/>
    </location>
</feature>
<dbReference type="eggNOG" id="COG2267">
    <property type="taxonomic scope" value="Bacteria"/>
</dbReference>
<dbReference type="InterPro" id="IPR029058">
    <property type="entry name" value="AB_hydrolase_fold"/>
</dbReference>
<dbReference type="GO" id="GO:0047372">
    <property type="term" value="F:monoacylglycerol lipase activity"/>
    <property type="evidence" value="ECO:0007669"/>
    <property type="project" value="TreeGrafter"/>
</dbReference>
<dbReference type="GO" id="GO:0046464">
    <property type="term" value="P:acylglycerol catabolic process"/>
    <property type="evidence" value="ECO:0007669"/>
    <property type="project" value="TreeGrafter"/>
</dbReference>
<keyword evidence="3" id="KW-0031">Aminopeptidase</keyword>
<keyword evidence="3" id="KW-0645">Protease</keyword>
<evidence type="ECO:0000313" key="3">
    <source>
        <dbReference type="EMBL" id="ERJ19181.1"/>
    </source>
</evidence>
<feature type="signal peptide" evidence="1">
    <location>
        <begin position="1"/>
        <end position="25"/>
    </location>
</feature>
<dbReference type="PANTHER" id="PTHR43798:SF33">
    <property type="entry name" value="HYDROLASE, PUTATIVE (AFU_ORTHOLOGUE AFUA_2G14860)-RELATED"/>
    <property type="match status" value="1"/>
</dbReference>
<dbReference type="PRINTS" id="PR00111">
    <property type="entry name" value="ABHYDROLASE"/>
</dbReference>
<keyword evidence="3" id="KW-0378">Hydrolase</keyword>
<comment type="caution">
    <text evidence="3">The sequence shown here is derived from an EMBL/GenBank/DDBJ whole genome shotgun (WGS) entry which is preliminary data.</text>
</comment>
<dbReference type="EMBL" id="AFNV02000011">
    <property type="protein sequence ID" value="ERJ19181.1"/>
    <property type="molecule type" value="Genomic_DNA"/>
</dbReference>
<organism evidence="3 4">
    <name type="scientific">Salinisphaera shabanensis E1L3A</name>
    <dbReference type="NCBI Taxonomy" id="1033802"/>
    <lineage>
        <taxon>Bacteria</taxon>
        <taxon>Pseudomonadati</taxon>
        <taxon>Pseudomonadota</taxon>
        <taxon>Gammaproteobacteria</taxon>
        <taxon>Salinisphaerales</taxon>
        <taxon>Salinisphaeraceae</taxon>
        <taxon>Salinisphaera</taxon>
    </lineage>
</organism>
<keyword evidence="1" id="KW-0732">Signal</keyword>
<dbReference type="Gene3D" id="3.40.50.1820">
    <property type="entry name" value="alpha/beta hydrolase"/>
    <property type="match status" value="1"/>
</dbReference>
<evidence type="ECO:0000256" key="1">
    <source>
        <dbReference type="SAM" id="SignalP"/>
    </source>
</evidence>
<dbReference type="GO" id="GO:0016020">
    <property type="term" value="C:membrane"/>
    <property type="evidence" value="ECO:0007669"/>
    <property type="project" value="TreeGrafter"/>
</dbReference>
<reference evidence="3 4" key="1">
    <citation type="journal article" date="2011" name="J. Bacteriol.">
        <title>Genome sequence of Salinisphaera shabanensis, a gammaproteobacterium from the harsh, variable environment of the brine-seawater interface of the Shaban Deep in the Red Sea.</title>
        <authorList>
            <person name="Antunes A."/>
            <person name="Alam I."/>
            <person name="Bajic V.B."/>
            <person name="Stingl U."/>
        </authorList>
    </citation>
    <scope>NUCLEOTIDE SEQUENCE [LARGE SCALE GENOMIC DNA]</scope>
    <source>
        <strain evidence="3 4">E1L3A</strain>
    </source>
</reference>
<dbReference type="InterPro" id="IPR050266">
    <property type="entry name" value="AB_hydrolase_sf"/>
</dbReference>
<dbReference type="EC" id="3.4.11.5" evidence="3"/>
<dbReference type="Proteomes" id="UP000006242">
    <property type="component" value="Unassembled WGS sequence"/>
</dbReference>
<dbReference type="SUPFAM" id="SSF53474">
    <property type="entry name" value="alpha/beta-Hydrolases"/>
    <property type="match status" value="1"/>
</dbReference>
<dbReference type="GO" id="GO:0004177">
    <property type="term" value="F:aminopeptidase activity"/>
    <property type="evidence" value="ECO:0007669"/>
    <property type="project" value="UniProtKB-KW"/>
</dbReference>
<dbReference type="RefSeq" id="WP_021031598.1">
    <property type="nucleotide sequence ID" value="NZ_AFNV02000011.1"/>
</dbReference>
<proteinExistence type="predicted"/>
<keyword evidence="4" id="KW-1185">Reference proteome</keyword>
<accession>U2E5X5</accession>
<protein>
    <submittedName>
        <fullName evidence="3">Proline iminopeptidase protein</fullName>
        <ecNumber evidence="3">3.4.11.5</ecNumber>
    </submittedName>
</protein>
<dbReference type="AlphaFoldDB" id="U2E5X5"/>
<evidence type="ECO:0000259" key="2">
    <source>
        <dbReference type="Pfam" id="PF00561"/>
    </source>
</evidence>
<name>U2E5X5_9GAMM</name>
<reference evidence="3 4" key="2">
    <citation type="journal article" date="2013" name="PLoS ONE">
        <title>INDIGO - INtegrated Data Warehouse of MIcrobial GenOmes with Examples from the Red Sea Extremophiles.</title>
        <authorList>
            <person name="Alam I."/>
            <person name="Antunes A."/>
            <person name="Kamau A.A."/>
            <person name="Ba Alawi W."/>
            <person name="Kalkatawi M."/>
            <person name="Stingl U."/>
            <person name="Bajic V.B."/>
        </authorList>
    </citation>
    <scope>NUCLEOTIDE SEQUENCE [LARGE SCALE GENOMIC DNA]</scope>
    <source>
        <strain evidence="3 4">E1L3A</strain>
    </source>
</reference>
<dbReference type="PRINTS" id="PR00412">
    <property type="entry name" value="EPOXHYDRLASE"/>
</dbReference>
<feature type="domain" description="AB hydrolase-1" evidence="2">
    <location>
        <begin position="81"/>
        <end position="284"/>
    </location>
</feature>
<sequence length="353" mass="39005">MNQRAISYALMITACCAGFAFTAQAANSDTTEAADLGPNLENYDYPWSVAQFEIDEPQGTVSMAYMDIAPTDDITDAPVAVLLHGKNFCGAYWQDTAQALADNGYRVIVPDQIGFCKSDKPAAYSYTFHHLAANTQALLASLDIDNATIIGHSMGGMLAMRYALMFPDTIEQLILVDPIGLEDWKAKGVPYRGMNAWYAREMKKDYAAIKSYQIKSYYDGEWNDDYAEWAKMLAGMYTGSAEDKSQVAWAQAATYDMVYTQPVFYEFEQIDVPTTLMIGTRDRTALGSDLVSDELAAELGDYPTLGREAVERMPNAELVTFEGIGHLPPIESPELFKQALFDALNTPQSGETE</sequence>